<reference evidence="3" key="2">
    <citation type="submission" date="2025-09" db="UniProtKB">
        <authorList>
            <consortium name="Ensembl"/>
        </authorList>
    </citation>
    <scope>IDENTIFICATION</scope>
</reference>
<evidence type="ECO:0008006" key="5">
    <source>
        <dbReference type="Google" id="ProtNLM"/>
    </source>
</evidence>
<dbReference type="AlphaFoldDB" id="A0A8C9AL63"/>
<dbReference type="InterPro" id="IPR002475">
    <property type="entry name" value="Bcl2-like"/>
</dbReference>
<dbReference type="GO" id="GO:0006915">
    <property type="term" value="P:apoptotic process"/>
    <property type="evidence" value="ECO:0007669"/>
    <property type="project" value="UniProtKB-KW"/>
</dbReference>
<evidence type="ECO:0000256" key="2">
    <source>
        <dbReference type="ARBA" id="ARBA00022703"/>
    </source>
</evidence>
<keyword evidence="4" id="KW-1185">Reference proteome</keyword>
<dbReference type="GeneTree" id="ENSGT00940000174966"/>
<dbReference type="PROSITE" id="PS50062">
    <property type="entry name" value="BCL2_FAMILY"/>
    <property type="match status" value="1"/>
</dbReference>
<evidence type="ECO:0000313" key="3">
    <source>
        <dbReference type="Ensembl" id="ENSPSMP00000029029.1"/>
    </source>
</evidence>
<evidence type="ECO:0000256" key="1">
    <source>
        <dbReference type="ARBA" id="ARBA00009458"/>
    </source>
</evidence>
<evidence type="ECO:0000313" key="4">
    <source>
        <dbReference type="Proteomes" id="UP000694414"/>
    </source>
</evidence>
<dbReference type="InterPro" id="IPR036834">
    <property type="entry name" value="Bcl-2-like_sf"/>
</dbReference>
<dbReference type="Gene3D" id="1.10.437.10">
    <property type="entry name" value="Blc2-like"/>
    <property type="match status" value="1"/>
</dbReference>
<dbReference type="SUPFAM" id="SSF56854">
    <property type="entry name" value="Bcl-2 inhibitors of programmed cell death"/>
    <property type="match status" value="1"/>
</dbReference>
<protein>
    <recommendedName>
        <fullName evidence="5">Bcl-2-like protein 2</fullName>
    </recommendedName>
</protein>
<dbReference type="InterPro" id="IPR020726">
    <property type="entry name" value="Bcl2_BH2_motif_CS"/>
</dbReference>
<keyword evidence="2" id="KW-0053">Apoptosis</keyword>
<reference evidence="3" key="1">
    <citation type="submission" date="2025-08" db="UniProtKB">
        <authorList>
            <consortium name="Ensembl"/>
        </authorList>
    </citation>
    <scope>IDENTIFICATION</scope>
</reference>
<dbReference type="Proteomes" id="UP000694414">
    <property type="component" value="Unplaced"/>
</dbReference>
<organism evidence="3 4">
    <name type="scientific">Prolemur simus</name>
    <name type="common">Greater bamboo lemur</name>
    <name type="synonym">Hapalemur simus</name>
    <dbReference type="NCBI Taxonomy" id="1328070"/>
    <lineage>
        <taxon>Eukaryota</taxon>
        <taxon>Metazoa</taxon>
        <taxon>Chordata</taxon>
        <taxon>Craniata</taxon>
        <taxon>Vertebrata</taxon>
        <taxon>Euteleostomi</taxon>
        <taxon>Mammalia</taxon>
        <taxon>Eutheria</taxon>
        <taxon>Euarchontoglires</taxon>
        <taxon>Primates</taxon>
        <taxon>Strepsirrhini</taxon>
        <taxon>Lemuriformes</taxon>
        <taxon>Lemuridae</taxon>
        <taxon>Prolemur</taxon>
    </lineage>
</organism>
<comment type="similarity">
    <text evidence="1">Belongs to the Bcl-2 family.</text>
</comment>
<proteinExistence type="inferred from homology"/>
<name>A0A8C9AL63_PROSS</name>
<accession>A0A8C9AL63</accession>
<dbReference type="PROSITE" id="PS01258">
    <property type="entry name" value="BH2"/>
    <property type="match status" value="1"/>
</dbReference>
<dbReference type="GO" id="GO:0042981">
    <property type="term" value="P:regulation of apoptotic process"/>
    <property type="evidence" value="ECO:0007669"/>
    <property type="project" value="InterPro"/>
</dbReference>
<dbReference type="Ensembl" id="ENSPSMT00000033503.1">
    <property type="protein sequence ID" value="ENSPSMP00000029029.1"/>
    <property type="gene ID" value="ENSPSMG00000020155.1"/>
</dbReference>
<sequence length="79" mass="8702">IEPLVGQVQEWMVAYLETRLADWIHSSGGWAEFTALYGNGALEEAQRQREGNWTSVRTVLMGAVTPGTLLTIGGFFTSK</sequence>